<reference evidence="2 3" key="3">
    <citation type="journal article" date="2016" name="Sci. Rep.">
        <title>Genome-wide diversity and gene expression profiling of Babesia microti isolates identify polymorphic genes that mediate host-pathogen interactions.</title>
        <authorList>
            <person name="Silva J.C."/>
            <person name="Cornillot E."/>
            <person name="McCracken C."/>
            <person name="Usmani-Brown S."/>
            <person name="Dwivedi A."/>
            <person name="Ifeonu O.O."/>
            <person name="Crabtree J."/>
            <person name="Gotia H.T."/>
            <person name="Virji A.Z."/>
            <person name="Reynes C."/>
            <person name="Colinge J."/>
            <person name="Kumar V."/>
            <person name="Lawres L."/>
            <person name="Pazzi J.E."/>
            <person name="Pablo J.V."/>
            <person name="Hung C."/>
            <person name="Brancato J."/>
            <person name="Kumari P."/>
            <person name="Orvis J."/>
            <person name="Tretina K."/>
            <person name="Chibucos M."/>
            <person name="Ott S."/>
            <person name="Sadzewicz L."/>
            <person name="Sengamalay N."/>
            <person name="Shetty A.C."/>
            <person name="Su Q."/>
            <person name="Tallon L."/>
            <person name="Fraser C.M."/>
            <person name="Frutos R."/>
            <person name="Molina D.M."/>
            <person name="Krause P.J."/>
            <person name="Ben Mamoun C."/>
        </authorList>
    </citation>
    <scope>NUCLEOTIDE SEQUENCE [LARGE SCALE GENOMIC DNA]</scope>
    <source>
        <strain evidence="2 3">RI</strain>
    </source>
</reference>
<dbReference type="AlphaFoldDB" id="I7J9R9"/>
<keyword evidence="3" id="KW-1185">Reference proteome</keyword>
<feature type="signal peptide" evidence="1">
    <location>
        <begin position="1"/>
        <end position="15"/>
    </location>
</feature>
<reference evidence="2 3" key="2">
    <citation type="journal article" date="2013" name="PLoS ONE">
        <title>Whole genome mapping and re-organization of the nuclear and mitochondrial genomes of Babesia microti isolates.</title>
        <authorList>
            <person name="Cornillot E."/>
            <person name="Dassouli A."/>
            <person name="Garg A."/>
            <person name="Pachikara N."/>
            <person name="Randazzo S."/>
            <person name="Depoix D."/>
            <person name="Carcy B."/>
            <person name="Delbecq S."/>
            <person name="Frutos R."/>
            <person name="Silva J.C."/>
            <person name="Sutton R."/>
            <person name="Krause P.J."/>
            <person name="Mamoun C.B."/>
        </authorList>
    </citation>
    <scope>NUCLEOTIDE SEQUENCE [LARGE SCALE GENOMIC DNA]</scope>
    <source>
        <strain evidence="2 3">RI</strain>
    </source>
</reference>
<protein>
    <submittedName>
        <fullName evidence="2">Uncharacterized protein</fullName>
    </submittedName>
</protein>
<evidence type="ECO:0000256" key="1">
    <source>
        <dbReference type="SAM" id="SignalP"/>
    </source>
</evidence>
<keyword evidence="1" id="KW-0732">Signal</keyword>
<dbReference type="GeneID" id="24424074"/>
<evidence type="ECO:0000313" key="2">
    <source>
        <dbReference type="EMBL" id="CCF73449.1"/>
    </source>
</evidence>
<proteinExistence type="predicted"/>
<evidence type="ECO:0000313" key="3">
    <source>
        <dbReference type="Proteomes" id="UP000002899"/>
    </source>
</evidence>
<sequence length="471" mass="55288">MLLVIASLLVVSSLAYVHILDHARFNIGRLRDAVKTDGEEYVPFMYKPRPKLVFNEQKKIRIQQFDKRDNIISVCPLISVSPKKRAKNIAYNSLQDIVSCSRNKLLTLYSTCGCKNWHDKIYSLGLCDEYYALCLTCTWNNPSKAFLQTIKQIHGYQKIERDPPFAKKKAPPPKVDDLIEEYVEEKRIYDQYIAEKRLCQSEGREPPPRPDFRSVVTFKKYYPHDNLQTKVLDYIEEFYKINFIEPDYWRITFNKHFNKMYNMFHNELLKRPANNSKLPDIEQSATNNKLINFLLVPITDSQLIKNKNKLNRVFKRKMYSHAKKIIFHEIILKLLIENNIKYSDMPAILLYRLRSTPDFAKLTRDDGMEALGAAQLLDYKCKKLVLNTVFSSDQLEFVGKIGGFSTIDPLAIEKLDDLLSKRAELPLPWEKTPLDPLLSLIYISYQYHLRKLIDDAKPKFNYQFLYPKKTI</sequence>
<accession>I7J9R9</accession>
<dbReference type="EMBL" id="FO082872">
    <property type="protein sequence ID" value="CCF73449.1"/>
    <property type="molecule type" value="Genomic_DNA"/>
</dbReference>
<organism evidence="2 3">
    <name type="scientific">Babesia microti (strain RI)</name>
    <dbReference type="NCBI Taxonomy" id="1133968"/>
    <lineage>
        <taxon>Eukaryota</taxon>
        <taxon>Sar</taxon>
        <taxon>Alveolata</taxon>
        <taxon>Apicomplexa</taxon>
        <taxon>Aconoidasida</taxon>
        <taxon>Piroplasmida</taxon>
        <taxon>Babesiidae</taxon>
        <taxon>Babesia</taxon>
    </lineage>
</organism>
<dbReference type="Proteomes" id="UP000002899">
    <property type="component" value="Chromosome II"/>
</dbReference>
<reference evidence="2 3" key="1">
    <citation type="journal article" date="2012" name="Nucleic Acids Res.">
        <title>Sequencing of the smallest Apicomplexan genome from the human pathogen Babesia microti.</title>
        <authorList>
            <person name="Cornillot E."/>
            <person name="Hadj-Kaddour K."/>
            <person name="Dassouli A."/>
            <person name="Noel B."/>
            <person name="Ranwez V."/>
            <person name="Vacherie B."/>
            <person name="Augagneur Y."/>
            <person name="Bres V."/>
            <person name="Duclos A."/>
            <person name="Randazzo S."/>
            <person name="Carcy B."/>
            <person name="Debierre-Grockiego F."/>
            <person name="Delbecq S."/>
            <person name="Moubri-Menage K."/>
            <person name="Shams-Eldin H."/>
            <person name="Usmani-Brown S."/>
            <person name="Bringaud F."/>
            <person name="Wincker P."/>
            <person name="Vivares C.P."/>
            <person name="Schwarz R.T."/>
            <person name="Schetters T.P."/>
            <person name="Krause P.J."/>
            <person name="Gorenflot A."/>
            <person name="Berry V."/>
            <person name="Barbe V."/>
            <person name="Ben Mamoun C."/>
        </authorList>
    </citation>
    <scope>NUCLEOTIDE SEQUENCE [LARGE SCALE GENOMIC DNA]</scope>
    <source>
        <strain evidence="2 3">RI</strain>
    </source>
</reference>
<dbReference type="RefSeq" id="XP_012648058.1">
    <property type="nucleotide sequence ID" value="XM_012792604.1"/>
</dbReference>
<dbReference type="KEGG" id="bmic:BMR1_02g01440"/>
<name>I7J9R9_BABMR</name>
<dbReference type="VEuPathDB" id="PiroplasmaDB:BMR1_02g01440"/>
<feature type="chain" id="PRO_5013402312" evidence="1">
    <location>
        <begin position="16"/>
        <end position="471"/>
    </location>
</feature>